<comment type="caution">
    <text evidence="2">The sequence shown here is derived from an EMBL/GenBank/DDBJ whole genome shotgun (WGS) entry which is preliminary data.</text>
</comment>
<protein>
    <recommendedName>
        <fullName evidence="1">AAA+ ATPase domain-containing protein</fullName>
    </recommendedName>
</protein>
<dbReference type="PANTHER" id="PTHR43581">
    <property type="entry name" value="ATP/GTP PHOSPHATASE"/>
    <property type="match status" value="1"/>
</dbReference>
<organism evidence="2 3">
    <name type="scientific">Acinetobacter junii</name>
    <dbReference type="NCBI Taxonomy" id="40215"/>
    <lineage>
        <taxon>Bacteria</taxon>
        <taxon>Pseudomonadati</taxon>
        <taxon>Pseudomonadota</taxon>
        <taxon>Gammaproteobacteria</taxon>
        <taxon>Moraxellales</taxon>
        <taxon>Moraxellaceae</taxon>
        <taxon>Acinetobacter</taxon>
    </lineage>
</organism>
<dbReference type="Gene3D" id="3.40.50.300">
    <property type="entry name" value="P-loop containing nucleotide triphosphate hydrolases"/>
    <property type="match status" value="1"/>
</dbReference>
<dbReference type="EMBL" id="QEWH01000024">
    <property type="protein sequence ID" value="RBA49026.1"/>
    <property type="molecule type" value="Genomic_DNA"/>
</dbReference>
<evidence type="ECO:0000313" key="3">
    <source>
        <dbReference type="Proteomes" id="UP000253688"/>
    </source>
</evidence>
<dbReference type="RefSeq" id="WP_112987293.1">
    <property type="nucleotide sequence ID" value="NZ_CP131470.1"/>
</dbReference>
<dbReference type="GO" id="GO:0005524">
    <property type="term" value="F:ATP binding"/>
    <property type="evidence" value="ECO:0007669"/>
    <property type="project" value="InterPro"/>
</dbReference>
<sequence>MYKIFVVRDRGLYKNITEENFVLISPNNKKDGSLFCEIEVFEDFQSVVKIYGLICFYHVGERLDLFQFLNYQGDKLVSLFLGSYSLFTILENIEEYDKIRDLKNFKNILGTINDVSYLNFYERSERRSFYKFKNTDFFMNEFLASRERLKAYGNGFDGINKLNILENVCVEINNGAKISFKINKKKDSLFPNAIYSIVGKNGLGKSIALKEIYKKYINNFNKIQVFSSGLISQSYFQGLAKNDDSYINVSKNSNFNYLISELLLFRGENLSSMLFFLLADIFSDERYDNVYISRLPFKEKLNLKQFFEKLGKSGFFNEADFSSMSIQRIIDGRNYSLSSGEKVILNVVFNMVLTVLKNGGENLFIFDEPENHLHPNFISQLMNFINKILYPSNSYAVIATHSPFIIKNLLKENILVLKQNNDLVVAEKITFNTFGANVETISQFVFGKNDLMELEREVVKELVESYPRDCNFDKNKIIENLSTHLSPELVVEVIEELRGENEVYK</sequence>
<accession>A0A365PL29</accession>
<dbReference type="InterPro" id="IPR003959">
    <property type="entry name" value="ATPase_AAA_core"/>
</dbReference>
<name>A0A365PL29_ACIJU</name>
<reference evidence="2 3" key="1">
    <citation type="submission" date="2018-04" db="EMBL/GenBank/DDBJ databases">
        <title>Acinetobacter junii Genome sequencing and assembly.</title>
        <authorList>
            <person name="Su J."/>
            <person name="Rensing C."/>
            <person name="Mazhar H.S."/>
        </authorList>
    </citation>
    <scope>NUCLEOTIDE SEQUENCE [LARGE SCALE GENOMIC DNA]</scope>
    <source>
        <strain evidence="2 3">SC22</strain>
    </source>
</reference>
<dbReference type="AlphaFoldDB" id="A0A365PL29"/>
<dbReference type="GO" id="GO:0016887">
    <property type="term" value="F:ATP hydrolysis activity"/>
    <property type="evidence" value="ECO:0007669"/>
    <property type="project" value="InterPro"/>
</dbReference>
<dbReference type="InterPro" id="IPR027417">
    <property type="entry name" value="P-loop_NTPase"/>
</dbReference>
<proteinExistence type="predicted"/>
<dbReference type="PANTHER" id="PTHR43581:SF4">
    <property type="entry name" value="ATP_GTP PHOSPHATASE"/>
    <property type="match status" value="1"/>
</dbReference>
<dbReference type="Proteomes" id="UP000253688">
    <property type="component" value="Unassembled WGS sequence"/>
</dbReference>
<dbReference type="Pfam" id="PF13304">
    <property type="entry name" value="AAA_21"/>
    <property type="match status" value="1"/>
</dbReference>
<evidence type="ECO:0000313" key="2">
    <source>
        <dbReference type="EMBL" id="RBA49026.1"/>
    </source>
</evidence>
<feature type="domain" description="AAA+ ATPase" evidence="1">
    <location>
        <begin position="191"/>
        <end position="421"/>
    </location>
</feature>
<dbReference type="SMART" id="SM00382">
    <property type="entry name" value="AAA"/>
    <property type="match status" value="1"/>
</dbReference>
<gene>
    <name evidence="2" type="ORF">DC346_04835</name>
</gene>
<dbReference type="SUPFAM" id="SSF52540">
    <property type="entry name" value="P-loop containing nucleoside triphosphate hydrolases"/>
    <property type="match status" value="1"/>
</dbReference>
<dbReference type="InterPro" id="IPR051396">
    <property type="entry name" value="Bact_Antivir_Def_Nuclease"/>
</dbReference>
<evidence type="ECO:0000259" key="1">
    <source>
        <dbReference type="SMART" id="SM00382"/>
    </source>
</evidence>
<dbReference type="InterPro" id="IPR003593">
    <property type="entry name" value="AAA+_ATPase"/>
</dbReference>